<dbReference type="EMBL" id="CM026428">
    <property type="protein sequence ID" value="KAG0565896.1"/>
    <property type="molecule type" value="Genomic_DNA"/>
</dbReference>
<evidence type="ECO:0000256" key="1">
    <source>
        <dbReference type="SAM" id="SignalP"/>
    </source>
</evidence>
<organism evidence="2 3">
    <name type="scientific">Ceratodon purpureus</name>
    <name type="common">Fire moss</name>
    <name type="synonym">Dicranum purpureum</name>
    <dbReference type="NCBI Taxonomy" id="3225"/>
    <lineage>
        <taxon>Eukaryota</taxon>
        <taxon>Viridiplantae</taxon>
        <taxon>Streptophyta</taxon>
        <taxon>Embryophyta</taxon>
        <taxon>Bryophyta</taxon>
        <taxon>Bryophytina</taxon>
        <taxon>Bryopsida</taxon>
        <taxon>Dicranidae</taxon>
        <taxon>Pseudoditrichales</taxon>
        <taxon>Ditrichaceae</taxon>
        <taxon>Ceratodon</taxon>
    </lineage>
</organism>
<sequence>MNFLVQRATCYLFFLVYFGEILGQKIYQQGHCNICITMIRLHGQVLVDLYVEVFVQVPHALNY</sequence>
<name>A0A8T0H1Y8_CERPU</name>
<reference evidence="2" key="1">
    <citation type="submission" date="2020-06" db="EMBL/GenBank/DDBJ databases">
        <title>WGS assembly of Ceratodon purpureus strain R40.</title>
        <authorList>
            <person name="Carey S.B."/>
            <person name="Jenkins J."/>
            <person name="Shu S."/>
            <person name="Lovell J.T."/>
            <person name="Sreedasyam A."/>
            <person name="Maumus F."/>
            <person name="Tiley G.P."/>
            <person name="Fernandez-Pozo N."/>
            <person name="Barry K."/>
            <person name="Chen C."/>
            <person name="Wang M."/>
            <person name="Lipzen A."/>
            <person name="Daum C."/>
            <person name="Saski C.A."/>
            <person name="Payton A.C."/>
            <person name="Mcbreen J.C."/>
            <person name="Conrad R.E."/>
            <person name="Kollar L.M."/>
            <person name="Olsson S."/>
            <person name="Huttunen S."/>
            <person name="Landis J.B."/>
            <person name="Wickett N.J."/>
            <person name="Johnson M.G."/>
            <person name="Rensing S.A."/>
            <person name="Grimwood J."/>
            <person name="Schmutz J."/>
            <person name="Mcdaniel S.F."/>
        </authorList>
    </citation>
    <scope>NUCLEOTIDE SEQUENCE</scope>
    <source>
        <strain evidence="2">R40</strain>
    </source>
</reference>
<proteinExistence type="predicted"/>
<evidence type="ECO:0000313" key="3">
    <source>
        <dbReference type="Proteomes" id="UP000822688"/>
    </source>
</evidence>
<evidence type="ECO:0000313" key="2">
    <source>
        <dbReference type="EMBL" id="KAG0565896.1"/>
    </source>
</evidence>
<keyword evidence="3" id="KW-1185">Reference proteome</keyword>
<evidence type="ECO:0008006" key="4">
    <source>
        <dbReference type="Google" id="ProtNLM"/>
    </source>
</evidence>
<dbReference type="Proteomes" id="UP000822688">
    <property type="component" value="Chromosome 7"/>
</dbReference>
<feature type="chain" id="PRO_5035900143" description="Secreted protein" evidence="1">
    <location>
        <begin position="24"/>
        <end position="63"/>
    </location>
</feature>
<dbReference type="AlphaFoldDB" id="A0A8T0H1Y8"/>
<gene>
    <name evidence="2" type="ORF">KC19_7G021800</name>
</gene>
<keyword evidence="1" id="KW-0732">Signal</keyword>
<protein>
    <recommendedName>
        <fullName evidence="4">Secreted protein</fullName>
    </recommendedName>
</protein>
<comment type="caution">
    <text evidence="2">The sequence shown here is derived from an EMBL/GenBank/DDBJ whole genome shotgun (WGS) entry which is preliminary data.</text>
</comment>
<accession>A0A8T0H1Y8</accession>
<feature type="signal peptide" evidence="1">
    <location>
        <begin position="1"/>
        <end position="23"/>
    </location>
</feature>